<evidence type="ECO:0000256" key="2">
    <source>
        <dbReference type="ARBA" id="ARBA00013064"/>
    </source>
</evidence>
<dbReference type="InterPro" id="IPR029021">
    <property type="entry name" value="Prot-tyrosine_phosphatase-like"/>
</dbReference>
<sequence length="63" mass="7257">DDSKVKVTVSGGSDYINASFIDSHKCEQYWPDPKTTKAYGEIQVESRSEDEYAEFTRRIFTVM</sequence>
<accession>A0ABY7FK85</accession>
<dbReference type="EC" id="3.1.3.48" evidence="2"/>
<reference evidence="6" key="1">
    <citation type="submission" date="2022-11" db="EMBL/GenBank/DDBJ databases">
        <title>Centuries of genome instability and evolution in soft-shell clam transmissible cancer (bioRxiv).</title>
        <authorList>
            <person name="Hart S.F.M."/>
            <person name="Yonemitsu M.A."/>
            <person name="Giersch R.M."/>
            <person name="Beal B.F."/>
            <person name="Arriagada G."/>
            <person name="Davis B.W."/>
            <person name="Ostrander E.A."/>
            <person name="Goff S.P."/>
            <person name="Metzger M.J."/>
        </authorList>
    </citation>
    <scope>NUCLEOTIDE SEQUENCE</scope>
    <source>
        <strain evidence="6">MELC-2E11</strain>
        <tissue evidence="6">Siphon/mantle</tissue>
    </source>
</reference>
<feature type="domain" description="Tyrosine-protein phosphatase" evidence="5">
    <location>
        <begin position="23"/>
        <end position="62"/>
    </location>
</feature>
<dbReference type="EMBL" id="CP111023">
    <property type="protein sequence ID" value="WAR21346.1"/>
    <property type="molecule type" value="Genomic_DNA"/>
</dbReference>
<dbReference type="InterPro" id="IPR000242">
    <property type="entry name" value="PTP_cat"/>
</dbReference>
<dbReference type="PANTHER" id="PTHR19134">
    <property type="entry name" value="RECEPTOR-TYPE TYROSINE-PROTEIN PHOSPHATASE"/>
    <property type="match status" value="1"/>
</dbReference>
<evidence type="ECO:0000256" key="1">
    <source>
        <dbReference type="ARBA" id="ARBA00009580"/>
    </source>
</evidence>
<proteinExistence type="inferred from homology"/>
<keyword evidence="4" id="KW-0904">Protein phosphatase</keyword>
<gene>
    <name evidence="6" type="ORF">MAR_015320</name>
</gene>
<dbReference type="Proteomes" id="UP001164746">
    <property type="component" value="Chromosome 12"/>
</dbReference>
<keyword evidence="7" id="KW-1185">Reference proteome</keyword>
<dbReference type="InterPro" id="IPR050348">
    <property type="entry name" value="Protein-Tyr_Phosphatase"/>
</dbReference>
<dbReference type="PANTHER" id="PTHR19134:SF562">
    <property type="entry name" value="PROTEIN-TYROSINE-PHOSPHATASE"/>
    <property type="match status" value="1"/>
</dbReference>
<dbReference type="SUPFAM" id="SSF52799">
    <property type="entry name" value="(Phosphotyrosine protein) phosphatases II"/>
    <property type="match status" value="1"/>
</dbReference>
<evidence type="ECO:0000256" key="4">
    <source>
        <dbReference type="ARBA" id="ARBA00022912"/>
    </source>
</evidence>
<protein>
    <recommendedName>
        <fullName evidence="2">protein-tyrosine-phosphatase</fullName>
        <ecNumber evidence="2">3.1.3.48</ecNumber>
    </recommendedName>
</protein>
<evidence type="ECO:0000313" key="7">
    <source>
        <dbReference type="Proteomes" id="UP001164746"/>
    </source>
</evidence>
<evidence type="ECO:0000259" key="5">
    <source>
        <dbReference type="Pfam" id="PF00102"/>
    </source>
</evidence>
<feature type="non-terminal residue" evidence="6">
    <location>
        <position position="1"/>
    </location>
</feature>
<keyword evidence="3" id="KW-0378">Hydrolase</keyword>
<comment type="similarity">
    <text evidence="1">Belongs to the protein-tyrosine phosphatase family.</text>
</comment>
<feature type="non-terminal residue" evidence="6">
    <location>
        <position position="63"/>
    </location>
</feature>
<evidence type="ECO:0000313" key="6">
    <source>
        <dbReference type="EMBL" id="WAR21346.1"/>
    </source>
</evidence>
<dbReference type="Gene3D" id="3.90.190.10">
    <property type="entry name" value="Protein tyrosine phosphatase superfamily"/>
    <property type="match status" value="1"/>
</dbReference>
<evidence type="ECO:0000256" key="3">
    <source>
        <dbReference type="ARBA" id="ARBA00022801"/>
    </source>
</evidence>
<organism evidence="6 7">
    <name type="scientific">Mya arenaria</name>
    <name type="common">Soft-shell clam</name>
    <dbReference type="NCBI Taxonomy" id="6604"/>
    <lineage>
        <taxon>Eukaryota</taxon>
        <taxon>Metazoa</taxon>
        <taxon>Spiralia</taxon>
        <taxon>Lophotrochozoa</taxon>
        <taxon>Mollusca</taxon>
        <taxon>Bivalvia</taxon>
        <taxon>Autobranchia</taxon>
        <taxon>Heteroconchia</taxon>
        <taxon>Euheterodonta</taxon>
        <taxon>Imparidentia</taxon>
        <taxon>Neoheterodontei</taxon>
        <taxon>Myida</taxon>
        <taxon>Myoidea</taxon>
        <taxon>Myidae</taxon>
        <taxon>Mya</taxon>
    </lineage>
</organism>
<dbReference type="Pfam" id="PF00102">
    <property type="entry name" value="Y_phosphatase"/>
    <property type="match status" value="1"/>
</dbReference>
<name>A0ABY7FK85_MYAAR</name>